<proteinExistence type="predicted"/>
<dbReference type="InterPro" id="IPR012255">
    <property type="entry name" value="ETF_b"/>
</dbReference>
<sequence>MRLRNVYTLSTNTGIMVNVIVLIKQIIDIDQMKTDSEGKPILSGIPYRVENLSKNAIEAAVQLKEKNGGKVTGIIFGTEASTAAMKEAYAMGVDEGIIITGYKGSNPIVTAKAITSILKNLQYDIVVLGDQSADSYTGMLPGLLSAMTGFPLLGNANSITINGRSVRITQVGEAENAEIEADMPAIVSVTQEINQPRLPPVLQIMAAGRKPIRMEKYDGSFSNVNVISNLAPKSERKKKIFEKVDEGIPEIVKVIKEEMR</sequence>
<dbReference type="HOGENOM" id="CLU_060196_2_2_2"/>
<name>Q978K6_THEVO</name>
<dbReference type="InterPro" id="IPR014730">
    <property type="entry name" value="ETF_a/b_N"/>
</dbReference>
<dbReference type="Proteomes" id="UP000001017">
    <property type="component" value="Chromosome"/>
</dbReference>
<dbReference type="DNASU" id="1442099"/>
<feature type="domain" description="Electron transfer flavoprotein alpha/beta-subunit N-terminal" evidence="1">
    <location>
        <begin position="37"/>
        <end position="224"/>
    </location>
</feature>
<dbReference type="InterPro" id="IPR014729">
    <property type="entry name" value="Rossmann-like_a/b/a_fold"/>
</dbReference>
<dbReference type="GO" id="GO:0009055">
    <property type="term" value="F:electron transfer activity"/>
    <property type="evidence" value="ECO:0007669"/>
    <property type="project" value="InterPro"/>
</dbReference>
<dbReference type="SMART" id="SM00893">
    <property type="entry name" value="ETF"/>
    <property type="match status" value="1"/>
</dbReference>
<evidence type="ECO:0000313" key="3">
    <source>
        <dbReference type="Proteomes" id="UP000001017"/>
    </source>
</evidence>
<dbReference type="Pfam" id="PF01012">
    <property type="entry name" value="ETF"/>
    <property type="match status" value="1"/>
</dbReference>
<dbReference type="eggNOG" id="arCOG00446">
    <property type="taxonomic scope" value="Archaea"/>
</dbReference>
<protein>
    <submittedName>
        <fullName evidence="2">Electron transfer flavoprotein beta-subunit</fullName>
    </submittedName>
</protein>
<dbReference type="AlphaFoldDB" id="Q978K6"/>
<gene>
    <name evidence="2" type="ORF">TVG1455840</name>
</gene>
<dbReference type="KEGG" id="tvo:TVG1455840"/>
<evidence type="ECO:0000313" key="2">
    <source>
        <dbReference type="EMBL" id="BAB60551.1"/>
    </source>
</evidence>
<dbReference type="PaxDb" id="273116-14325648"/>
<dbReference type="PANTHER" id="PTHR21294:SF20">
    <property type="entry name" value="ELECTRON TRANSFER FLAVOPROTEIN, SUBUNIT BETA (ETFB)"/>
    <property type="match status" value="1"/>
</dbReference>
<accession>Q978K6</accession>
<dbReference type="Gene3D" id="3.40.50.620">
    <property type="entry name" value="HUPs"/>
    <property type="match status" value="1"/>
</dbReference>
<dbReference type="EMBL" id="BA000011">
    <property type="protein sequence ID" value="BAB60551.1"/>
    <property type="molecule type" value="Genomic_DNA"/>
</dbReference>
<reference evidence="2 3" key="1">
    <citation type="journal article" date="1999" name="Proc. Jpn. Acad.">
        <title>Determination of the complete genomic DNA sequence of Thermoplasma volvanium GSS1.</title>
        <authorList>
            <person name="Kawashima T."/>
            <person name="Yamamoto Y."/>
            <person name="Aramaki H."/>
            <person name="Nunoshiba T."/>
            <person name="Kawamoto T."/>
            <person name="Watanabe K."/>
            <person name="Yamazaki M."/>
            <person name="Kanehori K."/>
            <person name="Amano N."/>
            <person name="Ohya Y."/>
            <person name="Makino K."/>
            <person name="Suzuki M."/>
        </authorList>
    </citation>
    <scope>NUCLEOTIDE SEQUENCE [LARGE SCALE GENOMIC DNA]</scope>
    <source>
        <strain evidence="3">ATCC 51530 / DSM 4299 / JCM 9571 / NBRC 15438 / GSS1</strain>
    </source>
</reference>
<dbReference type="PIRSF" id="PIRSF000090">
    <property type="entry name" value="Beta-ETF"/>
    <property type="match status" value="1"/>
</dbReference>
<evidence type="ECO:0000259" key="1">
    <source>
        <dbReference type="SMART" id="SM00893"/>
    </source>
</evidence>
<keyword evidence="3" id="KW-1185">Reference proteome</keyword>
<reference evidence="2 3" key="2">
    <citation type="journal article" date="2000" name="Proc. Natl. Acad. Sci. U.S.A.">
        <title>Archaeal adaptation to higher temperatures revealed by genomic sequence of Thermoplasma volcanium.</title>
        <authorList>
            <person name="Kawashima T."/>
            <person name="Amano N."/>
            <person name="Koike H."/>
            <person name="Makino S."/>
            <person name="Higuchi S."/>
            <person name="Kawashima-Ohya Y."/>
            <person name="Watanabe K."/>
            <person name="Yamazaki M."/>
            <person name="Kanehori K."/>
            <person name="Kawamoto T."/>
            <person name="Nunoshiba T."/>
            <person name="Yamamoto Y."/>
            <person name="Aramaki H."/>
            <person name="Makino K."/>
            <person name="Suzuki M."/>
        </authorList>
    </citation>
    <scope>NUCLEOTIDE SEQUENCE [LARGE SCALE GENOMIC DNA]</scope>
    <source>
        <strain evidence="3">ATCC 51530 / DSM 4299 / JCM 9571 / NBRC 15438 / GSS1</strain>
    </source>
</reference>
<dbReference type="PhylomeDB" id="Q978K6"/>
<organism evidence="2 3">
    <name type="scientific">Thermoplasma volcanium (strain ATCC 51530 / DSM 4299 / JCM 9571 / NBRC 15438 / GSS1)</name>
    <dbReference type="NCBI Taxonomy" id="273116"/>
    <lineage>
        <taxon>Archaea</taxon>
        <taxon>Methanobacteriati</taxon>
        <taxon>Thermoplasmatota</taxon>
        <taxon>Thermoplasmata</taxon>
        <taxon>Thermoplasmatales</taxon>
        <taxon>Thermoplasmataceae</taxon>
        <taxon>Thermoplasma</taxon>
    </lineage>
</organism>
<dbReference type="STRING" id="273116.gene:9382218"/>
<dbReference type="PANTHER" id="PTHR21294">
    <property type="entry name" value="ELECTRON TRANSFER FLAVOPROTEIN BETA-SUBUNIT"/>
    <property type="match status" value="1"/>
</dbReference>
<dbReference type="SUPFAM" id="SSF52402">
    <property type="entry name" value="Adenine nucleotide alpha hydrolases-like"/>
    <property type="match status" value="1"/>
</dbReference>